<dbReference type="PANTHER" id="PTHR43584">
    <property type="entry name" value="NUCLEOTIDYL TRANSFERASE"/>
    <property type="match status" value="1"/>
</dbReference>
<gene>
    <name evidence="5" type="ORF">PAA8504_00999</name>
</gene>
<keyword evidence="2" id="KW-0548">Nucleotidyltransferase</keyword>
<evidence type="ECO:0000313" key="6">
    <source>
        <dbReference type="Proteomes" id="UP000244912"/>
    </source>
</evidence>
<protein>
    <recommendedName>
        <fullName evidence="4">MobA-like NTP transferase domain-containing protein</fullName>
    </recommendedName>
</protein>
<dbReference type="Gene3D" id="3.90.550.10">
    <property type="entry name" value="Spore Coat Polysaccharide Biosynthesis Protein SpsA, Chain A"/>
    <property type="match status" value="1"/>
</dbReference>
<keyword evidence="1" id="KW-0808">Transferase</keyword>
<proteinExistence type="predicted"/>
<organism evidence="5 6">
    <name type="scientific">Palleronia abyssalis</name>
    <dbReference type="NCBI Taxonomy" id="1501240"/>
    <lineage>
        <taxon>Bacteria</taxon>
        <taxon>Pseudomonadati</taxon>
        <taxon>Pseudomonadota</taxon>
        <taxon>Alphaproteobacteria</taxon>
        <taxon>Rhodobacterales</taxon>
        <taxon>Roseobacteraceae</taxon>
        <taxon>Palleronia</taxon>
    </lineage>
</organism>
<name>A0A2R8BSP5_9RHOB</name>
<dbReference type="SUPFAM" id="SSF53448">
    <property type="entry name" value="Nucleotide-diphospho-sugar transferases"/>
    <property type="match status" value="1"/>
</dbReference>
<dbReference type="Pfam" id="PF12804">
    <property type="entry name" value="NTP_transf_3"/>
    <property type="match status" value="1"/>
</dbReference>
<dbReference type="AlphaFoldDB" id="A0A2R8BSP5"/>
<evidence type="ECO:0000313" key="5">
    <source>
        <dbReference type="EMBL" id="SPJ23194.1"/>
    </source>
</evidence>
<dbReference type="InterPro" id="IPR029044">
    <property type="entry name" value="Nucleotide-diphossugar_trans"/>
</dbReference>
<keyword evidence="3" id="KW-0460">Magnesium</keyword>
<evidence type="ECO:0000256" key="3">
    <source>
        <dbReference type="ARBA" id="ARBA00022842"/>
    </source>
</evidence>
<sequence>MIFAAGFGTRMGKLIQDRPKPMIEVAGRTMIDRAVDLGEAAGAAPIVANTHYLHHVITPTLHARGVTISPETEQILDTGGGLRHARLLLGQSETFTLNPDSIFTGPNPLLTLANAWRPEMTALLLCVPLSRAKGRKGGGDFSVDAGGRLTRKGDLVYIGAQIINADILTEEADEVFSLAKVWFRLAEQGKLHGVIHPGTWADVGHPDGIALAEKMLSGV</sequence>
<evidence type="ECO:0000259" key="4">
    <source>
        <dbReference type="Pfam" id="PF12804"/>
    </source>
</evidence>
<dbReference type="EMBL" id="ONZF01000002">
    <property type="protein sequence ID" value="SPJ23194.1"/>
    <property type="molecule type" value="Genomic_DNA"/>
</dbReference>
<dbReference type="PANTHER" id="PTHR43584:SF8">
    <property type="entry name" value="N-ACETYLMURAMATE ALPHA-1-PHOSPHATE URIDYLYLTRANSFERASE"/>
    <property type="match status" value="1"/>
</dbReference>
<dbReference type="Proteomes" id="UP000244912">
    <property type="component" value="Unassembled WGS sequence"/>
</dbReference>
<accession>A0A2R8BSP5</accession>
<reference evidence="5 6" key="1">
    <citation type="submission" date="2018-03" db="EMBL/GenBank/DDBJ databases">
        <authorList>
            <person name="Keele B.F."/>
        </authorList>
    </citation>
    <scope>NUCLEOTIDE SEQUENCE [LARGE SCALE GENOMIC DNA]</scope>
    <source>
        <strain evidence="5 6">CECT 8504</strain>
    </source>
</reference>
<dbReference type="InterPro" id="IPR025877">
    <property type="entry name" value="MobA-like_NTP_Trfase"/>
</dbReference>
<evidence type="ECO:0000256" key="1">
    <source>
        <dbReference type="ARBA" id="ARBA00022679"/>
    </source>
</evidence>
<dbReference type="GO" id="GO:0016779">
    <property type="term" value="F:nucleotidyltransferase activity"/>
    <property type="evidence" value="ECO:0007669"/>
    <property type="project" value="UniProtKB-KW"/>
</dbReference>
<keyword evidence="6" id="KW-1185">Reference proteome</keyword>
<dbReference type="InterPro" id="IPR050065">
    <property type="entry name" value="GlmU-like"/>
</dbReference>
<evidence type="ECO:0000256" key="2">
    <source>
        <dbReference type="ARBA" id="ARBA00022695"/>
    </source>
</evidence>
<feature type="domain" description="MobA-like NTP transferase" evidence="4">
    <location>
        <begin position="2"/>
        <end position="123"/>
    </location>
</feature>
<dbReference type="CDD" id="cd06422">
    <property type="entry name" value="NTP_transferase_like_1"/>
    <property type="match status" value="1"/>
</dbReference>